<evidence type="ECO:0000259" key="2">
    <source>
        <dbReference type="Pfam" id="PF07819"/>
    </source>
</evidence>
<comment type="caution">
    <text evidence="3">The sequence shown here is derived from an EMBL/GenBank/DDBJ whole genome shotgun (WGS) entry which is preliminary data.</text>
</comment>
<organism evidence="3 4">
    <name type="scientific">Streptomyces edwardsiae</name>
    <dbReference type="NCBI Taxonomy" id="3075527"/>
    <lineage>
        <taxon>Bacteria</taxon>
        <taxon>Bacillati</taxon>
        <taxon>Actinomycetota</taxon>
        <taxon>Actinomycetes</taxon>
        <taxon>Kitasatosporales</taxon>
        <taxon>Streptomycetaceae</taxon>
        <taxon>Streptomyces</taxon>
    </lineage>
</organism>
<dbReference type="SUPFAM" id="SSF53474">
    <property type="entry name" value="alpha/beta-Hydrolases"/>
    <property type="match status" value="1"/>
</dbReference>
<dbReference type="PANTHER" id="PTHR11440">
    <property type="entry name" value="LECITHIN-CHOLESTEROL ACYLTRANSFERASE-RELATED"/>
    <property type="match status" value="1"/>
</dbReference>
<keyword evidence="4" id="KW-1185">Reference proteome</keyword>
<dbReference type="Proteomes" id="UP001183881">
    <property type="component" value="Unassembled WGS sequence"/>
</dbReference>
<proteinExistence type="predicted"/>
<reference evidence="4" key="1">
    <citation type="submission" date="2023-07" db="EMBL/GenBank/DDBJ databases">
        <title>30 novel species of actinomycetes from the DSMZ collection.</title>
        <authorList>
            <person name="Nouioui I."/>
        </authorList>
    </citation>
    <scope>NUCLEOTIDE SEQUENCE [LARGE SCALE GENOMIC DNA]</scope>
    <source>
        <strain evidence="4">DSM 41636</strain>
    </source>
</reference>
<feature type="domain" description="GPI inositol-deacylase PGAP1-like alpha/beta" evidence="2">
    <location>
        <begin position="1077"/>
        <end position="1124"/>
    </location>
</feature>
<dbReference type="RefSeq" id="WP_311641555.1">
    <property type="nucleotide sequence ID" value="NZ_JAVRFA010000003.1"/>
</dbReference>
<dbReference type="EMBL" id="JAVRFA010000003">
    <property type="protein sequence ID" value="MDT0394017.1"/>
    <property type="molecule type" value="Genomic_DNA"/>
</dbReference>
<protein>
    <recommendedName>
        <fullName evidence="2">GPI inositol-deacylase PGAP1-like alpha/beta domain-containing protein</fullName>
    </recommendedName>
</protein>
<name>A0ABU2PPD5_9ACTN</name>
<gene>
    <name evidence="3" type="ORF">RM705_04745</name>
</gene>
<accession>A0ABU2PPD5</accession>
<evidence type="ECO:0000313" key="3">
    <source>
        <dbReference type="EMBL" id="MDT0394017.1"/>
    </source>
</evidence>
<evidence type="ECO:0000313" key="4">
    <source>
        <dbReference type="Proteomes" id="UP001183881"/>
    </source>
</evidence>
<dbReference type="Pfam" id="PF07819">
    <property type="entry name" value="PGAP1"/>
    <property type="match status" value="1"/>
</dbReference>
<sequence>MTENPSDPQEDPDDPGRRHFRERTALLGSFSAHDLMSLPDDAAGTADAGLQDFLLEECSRITTSHGRRWCLSAGPRARTLDALRTRERLLAAARAVPGTEADPARAWAERLLLHGRPPLPAGQSYGELYTALTVVGWFEDAPRARARLALDGVALPDAGTIEQALGRARLLQPLHALVDSGFTGRAGELAWLGALLDEPPDGGRDTANHWAFVHGPGGVGKSTLLARFVLDRLDDGPAPPTPCLYLTFDRHDLVAERPLTLVAEAVRQLGLLHPTLAEHTRELERELESTLTADRLTRTEDAHLGPRAAHQRDELTLVDALAALVTSVTGGATRRWLLALDAFEQVQRSGPVAVQRLLDFLSLLHRAHPGLRVVAAGRAPVTADAPFESLQLEGFDPETARTFLRHELTNATGELPPAHSGGEIEDILRTAGTSPLNLKLAAALVRRAGPHALDDPRLRGRLMLRLGAETKQGVLYGRLLDHLADPDLRRIASPGLAVRVLSPDIIREVLAEPCGLGEVDDVRARTLFDEFRAEATLVEDVPGRNAVVHRGDVRRVMLPMLRLDQRSVMTRIHRRAVRHYARLDTGDDRVANRVEELYHRLSLAQPTRKLDSRWIDEAGPLLESAMEELPARSRVYLTERLGNPATAELRARADDETWRRQALRVGKALLAAGVADKVAEVLDERPRLVPDDIGLILLSMRAFLALRRPADAYALVGRGLELAAEPVVFVDVSLLGARACEGLGRYEEALALLARARRTAEEGQGMGVRPLSVAAAQLRSHRRGHTAHTAEAVALRADTLVLVNTVGPGVFRRHPLLVRELAAEIGDEMPWLVSYTARSLGVGGTEGSDAARIGSLTGEVVATPQPRPVDVVADGGRAVAAGRPERAAPTASRGTMDMGSVSVSSVGRGTAIGNMMGGAFATGDLNRTLVDSYQHEVDRPYTGDAVVVLPGFAGSALVDETTGKVVWGINAKRLLTGMMRDLGQLAVTEEERRGAPGRMRPATLLQGLAWLPLLGGLSPYGALVKGVRSVVLHDEAVLEFPYDWRLSVESSARRLTEAALRHLGEWREHPAGRASAYQRSADRPKLVLVAHSMGGLVAQAALAASPELADATRDLITIGTPFHGIPGAAGFLGPDSRLRRGSWLRQLGDAARTMPGFYDLLPDTRCVVTPGGDLRRLTAEDIGAIGGDESLALEAEEGRRRRAAAAWGPTQLHTIAGTSQPTPRIMTILDGEVRLSPNLPRPDGYGDPVDGPQAWTAPADEDGDGLVPLDSASPGWAVTRLPVVGQHSSLPAGATVINLVQEVLTRGAGRSAAPRWGLGTTGTAVSAPPFGISAPPEVVPGQNWRLTVTGAHAGAVVCRLLHAETDEVVERLELTPVAGEPGTTYARVAVRAPGFYRIVAQAGGLSATALVVAVAVDCATTED</sequence>
<dbReference type="InterPro" id="IPR012908">
    <property type="entry name" value="PGAP1-ab_dom-like"/>
</dbReference>
<dbReference type="SUPFAM" id="SSF52540">
    <property type="entry name" value="P-loop containing nucleoside triphosphate hydrolases"/>
    <property type="match status" value="1"/>
</dbReference>
<dbReference type="Gene3D" id="3.40.50.1820">
    <property type="entry name" value="alpha/beta hydrolase"/>
    <property type="match status" value="1"/>
</dbReference>
<feature type="region of interest" description="Disordered" evidence="1">
    <location>
        <begin position="881"/>
        <end position="900"/>
    </location>
</feature>
<dbReference type="InterPro" id="IPR029058">
    <property type="entry name" value="AB_hydrolase_fold"/>
</dbReference>
<dbReference type="InterPro" id="IPR027417">
    <property type="entry name" value="P-loop_NTPase"/>
</dbReference>
<evidence type="ECO:0000256" key="1">
    <source>
        <dbReference type="SAM" id="MobiDB-lite"/>
    </source>
</evidence>
<dbReference type="Gene3D" id="3.40.50.300">
    <property type="entry name" value="P-loop containing nucleotide triphosphate hydrolases"/>
    <property type="match status" value="1"/>
</dbReference>